<dbReference type="Gene3D" id="1.20.120.1350">
    <property type="entry name" value="Pneumovirus matrix protein 2 (M2), zinc-binding domain"/>
    <property type="match status" value="1"/>
</dbReference>
<evidence type="ECO:0000256" key="4">
    <source>
        <dbReference type="PROSITE-ProRule" id="PRU00723"/>
    </source>
</evidence>
<dbReference type="SUPFAM" id="SSF53098">
    <property type="entry name" value="Ribonuclease H-like"/>
    <property type="match status" value="1"/>
</dbReference>
<reference evidence="7 8" key="1">
    <citation type="journal article" date="2024" name="Science">
        <title>Giant polyketide synthase enzymes in the biosynthesis of giant marine polyether toxins.</title>
        <authorList>
            <person name="Fallon T.R."/>
            <person name="Shende V.V."/>
            <person name="Wierzbicki I.H."/>
            <person name="Pendleton A.L."/>
            <person name="Watervoot N.F."/>
            <person name="Auber R.P."/>
            <person name="Gonzalez D.J."/>
            <person name="Wisecaver J.H."/>
            <person name="Moore B.S."/>
        </authorList>
    </citation>
    <scope>NUCLEOTIDE SEQUENCE [LARGE SCALE GENOMIC DNA]</scope>
    <source>
        <strain evidence="7 8">12B1</strain>
    </source>
</reference>
<dbReference type="PROSITE" id="PS50103">
    <property type="entry name" value="ZF_C3H1"/>
    <property type="match status" value="3"/>
</dbReference>
<dbReference type="AlphaFoldDB" id="A0AB34IK86"/>
<dbReference type="InterPro" id="IPR036397">
    <property type="entry name" value="RNaseH_sf"/>
</dbReference>
<dbReference type="GO" id="GO:0008270">
    <property type="term" value="F:zinc ion binding"/>
    <property type="evidence" value="ECO:0007669"/>
    <property type="project" value="UniProtKB-KW"/>
</dbReference>
<evidence type="ECO:0000313" key="7">
    <source>
        <dbReference type="EMBL" id="KAL1500430.1"/>
    </source>
</evidence>
<dbReference type="InterPro" id="IPR000571">
    <property type="entry name" value="Znf_CCCH"/>
</dbReference>
<dbReference type="SMART" id="SM00356">
    <property type="entry name" value="ZnF_C3H1"/>
    <property type="match status" value="3"/>
</dbReference>
<dbReference type="InterPro" id="IPR012337">
    <property type="entry name" value="RNaseH-like_sf"/>
</dbReference>
<dbReference type="InterPro" id="IPR045072">
    <property type="entry name" value="MKRN-like"/>
</dbReference>
<feature type="region of interest" description="Disordered" evidence="5">
    <location>
        <begin position="24"/>
        <end position="43"/>
    </location>
</feature>
<evidence type="ECO:0000313" key="8">
    <source>
        <dbReference type="Proteomes" id="UP001515480"/>
    </source>
</evidence>
<protein>
    <recommendedName>
        <fullName evidence="6">C3H1-type domain-containing protein</fullName>
    </recommendedName>
</protein>
<feature type="zinc finger region" description="C3H1-type" evidence="4">
    <location>
        <begin position="85"/>
        <end position="112"/>
    </location>
</feature>
<dbReference type="Pfam" id="PF00642">
    <property type="entry name" value="zf-CCCH"/>
    <property type="match status" value="2"/>
</dbReference>
<dbReference type="PANTHER" id="PTHR11224:SF10">
    <property type="entry name" value="IP09428P-RELATED"/>
    <property type="match status" value="1"/>
</dbReference>
<dbReference type="GO" id="GO:0003676">
    <property type="term" value="F:nucleic acid binding"/>
    <property type="evidence" value="ECO:0007669"/>
    <property type="project" value="InterPro"/>
</dbReference>
<dbReference type="EMBL" id="JBGBPQ010000023">
    <property type="protein sequence ID" value="KAL1500430.1"/>
    <property type="molecule type" value="Genomic_DNA"/>
</dbReference>
<dbReference type="InterPro" id="IPR036855">
    <property type="entry name" value="Znf_CCCH_sf"/>
</dbReference>
<name>A0AB34IK86_PRYPA</name>
<feature type="zinc finger region" description="C3H1-type" evidence="4">
    <location>
        <begin position="41"/>
        <end position="68"/>
    </location>
</feature>
<feature type="domain" description="C3H1-type" evidence="6">
    <location>
        <begin position="41"/>
        <end position="68"/>
    </location>
</feature>
<evidence type="ECO:0000256" key="2">
    <source>
        <dbReference type="ARBA" id="ARBA00022771"/>
    </source>
</evidence>
<evidence type="ECO:0000256" key="1">
    <source>
        <dbReference type="ARBA" id="ARBA00022723"/>
    </source>
</evidence>
<dbReference type="Pfam" id="PF00929">
    <property type="entry name" value="RNase_T"/>
    <property type="match status" value="1"/>
</dbReference>
<feature type="zinc finger region" description="C3H1-type" evidence="4">
    <location>
        <begin position="4"/>
        <end position="26"/>
    </location>
</feature>
<evidence type="ECO:0000256" key="5">
    <source>
        <dbReference type="SAM" id="MobiDB-lite"/>
    </source>
</evidence>
<organism evidence="7 8">
    <name type="scientific">Prymnesium parvum</name>
    <name type="common">Toxic golden alga</name>
    <dbReference type="NCBI Taxonomy" id="97485"/>
    <lineage>
        <taxon>Eukaryota</taxon>
        <taxon>Haptista</taxon>
        <taxon>Haptophyta</taxon>
        <taxon>Prymnesiophyceae</taxon>
        <taxon>Prymnesiales</taxon>
        <taxon>Prymnesiaceae</taxon>
        <taxon>Prymnesium</taxon>
    </lineage>
</organism>
<feature type="domain" description="C3H1-type" evidence="6">
    <location>
        <begin position="85"/>
        <end position="112"/>
    </location>
</feature>
<sequence length="345" mass="36746">MAARCSFFARGACRHGEACRFSHELPDAPPPPPADPPASAPAPPPPCSFFARGACRNGAAARFSHSPPAAAAEAPAHAGGAPSASLTPPACTFFARGGCRQGESCPFSHDLPKPRRPKPMAVRLPEGSSAYSIDVECVASGVQHHDRAVAQIALVDERGREVCNLYIKPEGTVASYLTPLTGLTAELLEQRGTTLAEALATLRAALPSSAVLVGQNILKDVEWCGLVEGRDFAMMVDLAALLRVWNPKFGSYTYFSQDHYTNVWLDAGEARGEGEAHDALADATYSMKLFHAYVAIQHDEEAVAAMGEKALAIPVQPSFAKRMPEYEGCCMGNRQTCRCGAPFFS</sequence>
<feature type="domain" description="C3H1-type" evidence="6">
    <location>
        <begin position="4"/>
        <end position="26"/>
    </location>
</feature>
<dbReference type="Gene3D" id="3.30.420.10">
    <property type="entry name" value="Ribonuclease H-like superfamily/Ribonuclease H"/>
    <property type="match status" value="1"/>
</dbReference>
<dbReference type="SMART" id="SM00479">
    <property type="entry name" value="EXOIII"/>
    <property type="match status" value="1"/>
</dbReference>
<gene>
    <name evidence="7" type="ORF">AB1Y20_013087</name>
</gene>
<proteinExistence type="predicted"/>
<keyword evidence="3 4" id="KW-0862">Zinc</keyword>
<evidence type="ECO:0000259" key="6">
    <source>
        <dbReference type="PROSITE" id="PS50103"/>
    </source>
</evidence>
<keyword evidence="2 4" id="KW-0863">Zinc-finger</keyword>
<dbReference type="Gene3D" id="3.30.1370.210">
    <property type="match status" value="1"/>
</dbReference>
<keyword evidence="1 4" id="KW-0479">Metal-binding</keyword>
<dbReference type="InterPro" id="IPR013520">
    <property type="entry name" value="Ribonucl_H"/>
</dbReference>
<accession>A0AB34IK86</accession>
<comment type="caution">
    <text evidence="7">The sequence shown here is derived from an EMBL/GenBank/DDBJ whole genome shotgun (WGS) entry which is preliminary data.</text>
</comment>
<feature type="compositionally biased region" description="Pro residues" evidence="5">
    <location>
        <begin position="27"/>
        <end position="43"/>
    </location>
</feature>
<dbReference type="GO" id="GO:0000209">
    <property type="term" value="P:protein polyubiquitination"/>
    <property type="evidence" value="ECO:0007669"/>
    <property type="project" value="InterPro"/>
</dbReference>
<keyword evidence="8" id="KW-1185">Reference proteome</keyword>
<evidence type="ECO:0000256" key="3">
    <source>
        <dbReference type="ARBA" id="ARBA00022833"/>
    </source>
</evidence>
<dbReference type="GO" id="GO:0061630">
    <property type="term" value="F:ubiquitin protein ligase activity"/>
    <property type="evidence" value="ECO:0007669"/>
    <property type="project" value="InterPro"/>
</dbReference>
<dbReference type="PANTHER" id="PTHR11224">
    <property type="entry name" value="MAKORIN-RELATED"/>
    <property type="match status" value="1"/>
</dbReference>
<dbReference type="Proteomes" id="UP001515480">
    <property type="component" value="Unassembled WGS sequence"/>
</dbReference>
<dbReference type="SUPFAM" id="SSF90229">
    <property type="entry name" value="CCCH zinc finger"/>
    <property type="match status" value="2"/>
</dbReference>